<dbReference type="Proteomes" id="UP000007963">
    <property type="component" value="Unassembled WGS sequence"/>
</dbReference>
<dbReference type="GeneID" id="4316967"/>
<dbReference type="HOGENOM" id="CLU_1796069_0_0_1"/>
<dbReference type="EMBL" id="CH476596">
    <property type="protein sequence ID" value="EAU37068.1"/>
    <property type="molecule type" value="Genomic_DNA"/>
</dbReference>
<sequence>MDRTGTEQGSEAPSLLSVPQASSYPRSTRRKTHTSEYMAFEAVRDCVNKALLKFKSLFVLAVSLVMANADYIVGNCGDASGTALAATEKACSVVNGQYCGAATGVGRCVVDKAEWASFQQGCPDKTFQRPGSYDKSTAEKIALC</sequence>
<accession>Q0CW28</accession>
<dbReference type="RefSeq" id="XP_001211284.1">
    <property type="nucleotide sequence ID" value="XM_001211284.1"/>
</dbReference>
<evidence type="ECO:0000313" key="3">
    <source>
        <dbReference type="Proteomes" id="UP000007963"/>
    </source>
</evidence>
<protein>
    <submittedName>
        <fullName evidence="2">Uncharacterized protein</fullName>
    </submittedName>
</protein>
<feature type="compositionally biased region" description="Polar residues" evidence="1">
    <location>
        <begin position="1"/>
        <end position="26"/>
    </location>
</feature>
<gene>
    <name evidence="2" type="ORF">ATEG_02106</name>
</gene>
<organism evidence="2 3">
    <name type="scientific">Aspergillus terreus (strain NIH 2624 / FGSC A1156)</name>
    <dbReference type="NCBI Taxonomy" id="341663"/>
    <lineage>
        <taxon>Eukaryota</taxon>
        <taxon>Fungi</taxon>
        <taxon>Dikarya</taxon>
        <taxon>Ascomycota</taxon>
        <taxon>Pezizomycotina</taxon>
        <taxon>Eurotiomycetes</taxon>
        <taxon>Eurotiomycetidae</taxon>
        <taxon>Eurotiales</taxon>
        <taxon>Aspergillaceae</taxon>
        <taxon>Aspergillus</taxon>
        <taxon>Aspergillus subgen. Circumdati</taxon>
    </lineage>
</organism>
<feature type="region of interest" description="Disordered" evidence="1">
    <location>
        <begin position="1"/>
        <end position="30"/>
    </location>
</feature>
<proteinExistence type="predicted"/>
<reference evidence="3" key="1">
    <citation type="submission" date="2005-09" db="EMBL/GenBank/DDBJ databases">
        <title>Annotation of the Aspergillus terreus NIH2624 genome.</title>
        <authorList>
            <person name="Birren B.W."/>
            <person name="Lander E.S."/>
            <person name="Galagan J.E."/>
            <person name="Nusbaum C."/>
            <person name="Devon K."/>
            <person name="Henn M."/>
            <person name="Ma L.-J."/>
            <person name="Jaffe D.B."/>
            <person name="Butler J."/>
            <person name="Alvarez P."/>
            <person name="Gnerre S."/>
            <person name="Grabherr M."/>
            <person name="Kleber M."/>
            <person name="Mauceli E.W."/>
            <person name="Brockman W."/>
            <person name="Rounsley S."/>
            <person name="Young S.K."/>
            <person name="LaButti K."/>
            <person name="Pushparaj V."/>
            <person name="DeCaprio D."/>
            <person name="Crawford M."/>
            <person name="Koehrsen M."/>
            <person name="Engels R."/>
            <person name="Montgomery P."/>
            <person name="Pearson M."/>
            <person name="Howarth C."/>
            <person name="Larson L."/>
            <person name="Luoma S."/>
            <person name="White J."/>
            <person name="Alvarado L."/>
            <person name="Kodira C.D."/>
            <person name="Zeng Q."/>
            <person name="Oleary S."/>
            <person name="Yandava C."/>
            <person name="Denning D.W."/>
            <person name="Nierman W.C."/>
            <person name="Milne T."/>
            <person name="Madden K."/>
        </authorList>
    </citation>
    <scope>NUCLEOTIDE SEQUENCE [LARGE SCALE GENOMIC DNA]</scope>
    <source>
        <strain evidence="3">NIH 2624 / FGSC A1156</strain>
    </source>
</reference>
<evidence type="ECO:0000313" key="2">
    <source>
        <dbReference type="EMBL" id="EAU37068.1"/>
    </source>
</evidence>
<evidence type="ECO:0000256" key="1">
    <source>
        <dbReference type="SAM" id="MobiDB-lite"/>
    </source>
</evidence>
<dbReference type="AlphaFoldDB" id="Q0CW28"/>
<dbReference type="VEuPathDB" id="FungiDB:ATEG_02106"/>
<name>Q0CW28_ASPTN</name>
<dbReference type="OrthoDB" id="10324765at2759"/>